<keyword evidence="1 3" id="KW-0378">Hydrolase</keyword>
<dbReference type="AlphaFoldDB" id="C0QM72"/>
<dbReference type="eggNOG" id="COG0402">
    <property type="taxonomic scope" value="Bacteria"/>
</dbReference>
<protein>
    <submittedName>
        <fullName evidence="3">Metallo-dependent hydrolase</fullName>
    </submittedName>
</protein>
<dbReference type="KEGG" id="dat:HRM2_33140"/>
<dbReference type="InterPro" id="IPR050287">
    <property type="entry name" value="MTA/SAH_deaminase"/>
</dbReference>
<dbReference type="SUPFAM" id="SSF51338">
    <property type="entry name" value="Composite domain of metallo-dependent hydrolases"/>
    <property type="match status" value="1"/>
</dbReference>
<dbReference type="GO" id="GO:0016810">
    <property type="term" value="F:hydrolase activity, acting on carbon-nitrogen (but not peptide) bonds"/>
    <property type="evidence" value="ECO:0007669"/>
    <property type="project" value="InterPro"/>
</dbReference>
<dbReference type="SUPFAM" id="SSF51556">
    <property type="entry name" value="Metallo-dependent hydrolases"/>
    <property type="match status" value="1"/>
</dbReference>
<evidence type="ECO:0000256" key="1">
    <source>
        <dbReference type="ARBA" id="ARBA00022801"/>
    </source>
</evidence>
<proteinExistence type="predicted"/>
<dbReference type="OrthoDB" id="9807210at2"/>
<dbReference type="PANTHER" id="PTHR43794">
    <property type="entry name" value="AMINOHYDROLASE SSNA-RELATED"/>
    <property type="match status" value="1"/>
</dbReference>
<accession>C0QM72</accession>
<dbReference type="InterPro" id="IPR011059">
    <property type="entry name" value="Metal-dep_hydrolase_composite"/>
</dbReference>
<evidence type="ECO:0000313" key="3">
    <source>
        <dbReference type="EMBL" id="ACN16389.1"/>
    </source>
</evidence>
<organism evidence="3 4">
    <name type="scientific">Desulforapulum autotrophicum (strain ATCC 43914 / DSM 3382 / VKM B-1955 / HRM2)</name>
    <name type="common">Desulfobacterium autotrophicum</name>
    <dbReference type="NCBI Taxonomy" id="177437"/>
    <lineage>
        <taxon>Bacteria</taxon>
        <taxon>Pseudomonadati</taxon>
        <taxon>Thermodesulfobacteriota</taxon>
        <taxon>Desulfobacteria</taxon>
        <taxon>Desulfobacterales</taxon>
        <taxon>Desulfobacteraceae</taxon>
        <taxon>Desulforapulum</taxon>
    </lineage>
</organism>
<dbReference type="InterPro" id="IPR032466">
    <property type="entry name" value="Metal_Hydrolase"/>
</dbReference>
<keyword evidence="4" id="KW-1185">Reference proteome</keyword>
<dbReference type="Pfam" id="PF01979">
    <property type="entry name" value="Amidohydro_1"/>
    <property type="match status" value="1"/>
</dbReference>
<dbReference type="Proteomes" id="UP000000442">
    <property type="component" value="Chromosome"/>
</dbReference>
<evidence type="ECO:0000313" key="4">
    <source>
        <dbReference type="Proteomes" id="UP000000442"/>
    </source>
</evidence>
<dbReference type="InterPro" id="IPR006680">
    <property type="entry name" value="Amidohydro-rel"/>
</dbReference>
<name>C0QM72_DESAH</name>
<gene>
    <name evidence="3" type="ordered locus">HRM2_33140</name>
</gene>
<reference evidence="3 4" key="1">
    <citation type="journal article" date="2009" name="Environ. Microbiol.">
        <title>Genome sequence of Desulfobacterium autotrophicum HRM2, a marine sulfate reducer oxidizing organic carbon completely to carbon dioxide.</title>
        <authorList>
            <person name="Strittmatter A.W."/>
            <person name="Liesegang H."/>
            <person name="Rabus R."/>
            <person name="Decker I."/>
            <person name="Amann J."/>
            <person name="Andres S."/>
            <person name="Henne A."/>
            <person name="Fricke W.F."/>
            <person name="Martinez-Arias R."/>
            <person name="Bartels D."/>
            <person name="Goesmann A."/>
            <person name="Krause L."/>
            <person name="Puehler A."/>
            <person name="Klenk H.P."/>
            <person name="Richter M."/>
            <person name="Schuler M."/>
            <person name="Gloeckner F.O."/>
            <person name="Meyerdierks A."/>
            <person name="Gottschalk G."/>
            <person name="Amann R."/>
        </authorList>
    </citation>
    <scope>NUCLEOTIDE SEQUENCE [LARGE SCALE GENOMIC DNA]</scope>
    <source>
        <strain evidence="4">ATCC 43914 / DSM 3382 / HRM2</strain>
    </source>
</reference>
<dbReference type="STRING" id="177437.HRM2_33140"/>
<feature type="domain" description="Amidohydrolase-related" evidence="2">
    <location>
        <begin position="69"/>
        <end position="383"/>
    </location>
</feature>
<evidence type="ECO:0000259" key="2">
    <source>
        <dbReference type="Pfam" id="PF01979"/>
    </source>
</evidence>
<dbReference type="RefSeq" id="WP_015905151.1">
    <property type="nucleotide sequence ID" value="NC_012108.1"/>
</dbReference>
<dbReference type="PANTHER" id="PTHR43794:SF11">
    <property type="entry name" value="AMIDOHYDROLASE-RELATED DOMAIN-CONTAINING PROTEIN"/>
    <property type="match status" value="1"/>
</dbReference>
<dbReference type="Gene3D" id="3.20.20.140">
    <property type="entry name" value="Metal-dependent hydrolases"/>
    <property type="match status" value="1"/>
</dbReference>
<dbReference type="Gene3D" id="2.30.40.10">
    <property type="entry name" value="Urease, subunit C, domain 1"/>
    <property type="match status" value="1"/>
</dbReference>
<dbReference type="HOGENOM" id="CLU_012358_2_5_7"/>
<sequence length="401" mass="43313">MMLPNKTPGFKGCEIIQSPGNPCVHRAAWVVVTPWKIIANGYVRVENGRIVEVGSNYSGTDGVDHGSGVLMPGLVNVHTHLELSALRGRLPFDKGFKGWVADLLVVRSKLGFPALRAAARQGIAQMLATGTLGVGEISTLGITRDLVASSRLSGVWFQELLGSDDPAPVFELGPFTDQRLGFSVAGHAPHTASPQLLAGLKRASVLQNLPFSIHVAESSDESQFIRTAGGEWADFLTERGIDFSTWPLPARSPVVYLDRLDLLDSKTLAVHLLDVDNHDLDLLVERGVKTAVCPRSNLNLHHRLPCIRQLLDHGLRPALGTDSLASCDSLSMADEMAFAAQNYFDVSAAEILAMATCYGARALGLDSDFGTLEPGRLAKFLFVPAEADTPEHLLEIIIRNE</sequence>
<dbReference type="EMBL" id="CP001087">
    <property type="protein sequence ID" value="ACN16389.1"/>
    <property type="molecule type" value="Genomic_DNA"/>
</dbReference>